<dbReference type="GO" id="GO:0035438">
    <property type="term" value="F:cyclic-di-GMP binding"/>
    <property type="evidence" value="ECO:0007669"/>
    <property type="project" value="InterPro"/>
</dbReference>
<organism evidence="5">
    <name type="scientific">hydrothermal vent metagenome</name>
    <dbReference type="NCBI Taxonomy" id="652676"/>
    <lineage>
        <taxon>unclassified sequences</taxon>
        <taxon>metagenomes</taxon>
        <taxon>ecological metagenomes</taxon>
    </lineage>
</organism>
<evidence type="ECO:0000259" key="4">
    <source>
        <dbReference type="Pfam" id="PF07317"/>
    </source>
</evidence>
<evidence type="ECO:0000256" key="2">
    <source>
        <dbReference type="ARBA" id="ARBA00023143"/>
    </source>
</evidence>
<dbReference type="HAMAP" id="MF_01457">
    <property type="entry name" value="YcgR"/>
    <property type="match status" value="1"/>
</dbReference>
<dbReference type="InterPro" id="IPR009875">
    <property type="entry name" value="PilZ_domain"/>
</dbReference>
<dbReference type="InterPro" id="IPR012349">
    <property type="entry name" value="Split_barrel_FMN-bd"/>
</dbReference>
<feature type="domain" description="Type III secretion system flagellar brake protein YcgR PilZN" evidence="4">
    <location>
        <begin position="18"/>
        <end position="128"/>
    </location>
</feature>
<dbReference type="InterPro" id="IPR009926">
    <property type="entry name" value="T3SS_YcgR_PilZN"/>
</dbReference>
<dbReference type="InterPro" id="IPR023787">
    <property type="entry name" value="T3SS_YcgR"/>
</dbReference>
<evidence type="ECO:0000259" key="3">
    <source>
        <dbReference type="Pfam" id="PF07238"/>
    </source>
</evidence>
<protein>
    <recommendedName>
        <fullName evidence="6">Flagellar brake protein YcgR</fullName>
    </recommendedName>
</protein>
<dbReference type="SUPFAM" id="SSF141371">
    <property type="entry name" value="PilZ domain-like"/>
    <property type="match status" value="1"/>
</dbReference>
<keyword evidence="1" id="KW-0547">Nucleotide-binding</keyword>
<name>A0A3B0Z8U8_9ZZZZ</name>
<feature type="domain" description="PilZ" evidence="3">
    <location>
        <begin position="130"/>
        <end position="242"/>
    </location>
</feature>
<reference evidence="5" key="1">
    <citation type="submission" date="2018-06" db="EMBL/GenBank/DDBJ databases">
        <authorList>
            <person name="Zhirakovskaya E."/>
        </authorList>
    </citation>
    <scope>NUCLEOTIDE SEQUENCE</scope>
</reference>
<dbReference type="EMBL" id="UOFP01000094">
    <property type="protein sequence ID" value="VAW85420.1"/>
    <property type="molecule type" value="Genomic_DNA"/>
</dbReference>
<evidence type="ECO:0008006" key="6">
    <source>
        <dbReference type="Google" id="ProtNLM"/>
    </source>
</evidence>
<proteinExistence type="inferred from homology"/>
<dbReference type="Pfam" id="PF07317">
    <property type="entry name" value="PilZN"/>
    <property type="match status" value="1"/>
</dbReference>
<dbReference type="Pfam" id="PF07238">
    <property type="entry name" value="PilZ"/>
    <property type="match status" value="1"/>
</dbReference>
<keyword evidence="2" id="KW-0975">Bacterial flagellum</keyword>
<gene>
    <name evidence="5" type="ORF">MNBD_GAMMA18-884</name>
</gene>
<dbReference type="GO" id="GO:0071945">
    <property type="term" value="P:regulation of bacterial-type flagellum-dependent cell motility by regulation of motor speed"/>
    <property type="evidence" value="ECO:0007669"/>
    <property type="project" value="InterPro"/>
</dbReference>
<dbReference type="Gene3D" id="2.30.110.10">
    <property type="entry name" value="Electron Transport, Fmn-binding Protein, Chain A"/>
    <property type="match status" value="1"/>
</dbReference>
<dbReference type="Gene3D" id="2.40.10.220">
    <property type="entry name" value="predicted glycosyltransferase like domains"/>
    <property type="match status" value="1"/>
</dbReference>
<evidence type="ECO:0000313" key="5">
    <source>
        <dbReference type="EMBL" id="VAW85420.1"/>
    </source>
</evidence>
<sequence length="252" mass="28840">MSTLHPITVLDKPEQEKFLISSQSQRRNQISTIINKELLVTVYVVDENRNEQLNFSTQLLGINPDHDLLILDSTPNQELNSQITSGAMLYCATTINDVPIEFKLETPRQTKLADRPVFVTPLPTTLIRMQRREFFRVNIPAGISAICYFPTDNNPKKVELADISIGGFSILIHGPFPRPFEIDDILEQCEIQLSLNDSFEVALKVKNHIKKPSKNNLETTLIGFTFIDMPESIQSQIQRFIFNIESKRLRTR</sequence>
<dbReference type="AlphaFoldDB" id="A0A3B0Z8U8"/>
<accession>A0A3B0Z8U8</accession>
<evidence type="ECO:0000256" key="1">
    <source>
        <dbReference type="ARBA" id="ARBA00022741"/>
    </source>
</evidence>